<evidence type="ECO:0000259" key="2">
    <source>
        <dbReference type="PROSITE" id="PS51505"/>
    </source>
</evidence>
<dbReference type="EMBL" id="CAJPIZ010000213">
    <property type="protein sequence ID" value="CAG2100806.1"/>
    <property type="molecule type" value="Genomic_DNA"/>
</dbReference>
<dbReference type="EMBL" id="OC854788">
    <property type="protein sequence ID" value="CAD7620376.1"/>
    <property type="molecule type" value="Genomic_DNA"/>
</dbReference>
<reference evidence="3" key="1">
    <citation type="submission" date="2020-11" db="EMBL/GenBank/DDBJ databases">
        <authorList>
            <person name="Tran Van P."/>
        </authorList>
    </citation>
    <scope>NUCLEOTIDE SEQUENCE</scope>
</reference>
<protein>
    <recommendedName>
        <fullName evidence="2">SCA7 domain-containing protein</fullName>
    </recommendedName>
</protein>
<dbReference type="PROSITE" id="PS51505">
    <property type="entry name" value="SCA7"/>
    <property type="match status" value="1"/>
</dbReference>
<proteinExistence type="predicted"/>
<gene>
    <name evidence="3" type="ORF">OSB1V03_LOCUS864</name>
</gene>
<evidence type="ECO:0000313" key="4">
    <source>
        <dbReference type="Proteomes" id="UP000759131"/>
    </source>
</evidence>
<evidence type="ECO:0000256" key="1">
    <source>
        <dbReference type="SAM" id="MobiDB-lite"/>
    </source>
</evidence>
<keyword evidence="4" id="KW-1185">Reference proteome</keyword>
<dbReference type="OrthoDB" id="21678at2759"/>
<dbReference type="PANTHER" id="PTHR15117">
    <property type="entry name" value="ATAXIN 7 RELATED"/>
    <property type="match status" value="1"/>
</dbReference>
<feature type="domain" description="SCA7" evidence="2">
    <location>
        <begin position="299"/>
        <end position="366"/>
    </location>
</feature>
<sequence>MATNKSDNRSADLKVGQLWHTIDDRVATDADDTEDEDDVNKDNETMKLKREDMSLFGICPAWDQFYLVVCEYCKQVIKPQALQRHIELRHSYHNNISNQIHKSLKLRTDSTNITTTTATTLPSMTTSPDMTSIVIKQECDEFVNGNNDSISNEELVNNCINSDVKVMLNSNDLKPIIDRNIVLIDKSGNTVDKNCVNNNQLTENSLNIKCNSKLINLLSPNISTTLEPLLPEPTGPGPGYTVGVVSADRHSVTISVPEISLSDNKLDINAKDCESTATVVKAPPKKKSYKKPANERKLLPCKDRQYDANKHCGVCTGEMEKPCTRSLTCKTHSLTLRRAVQGREKNFDELLTEHREAKEAALRAQGIEIKPTKKTIAKQQQQLRASQQLQLKEEAQQQLLNDGNHLQPMRTLVFNDCPTIDSSLTPNIHTNINSLSFASSPLNSSLENFMSRKTPQLSHQSHRKLTHKQIEVDADGSVYMCCHPRPAAVCNYNIRTFDGSRLLSRNHDLTLAALRSTFNSPLLVSKLANNQKCSSSVSQMSVKSPSRNTNQSFSHNKKLRTSIDQLCDSTGDEPAADPYSFADGIAANSSNNYTYVKPKTTIAKNTANVSKKRKKSDSNVLTQNSSLLSNGQLIHSSITTKVIASNPKKKSVVKKNSQNTNISASVPLMNTNLNSNPNISAANSNNTVSNSLIVNNSEQHINPLTSLVSETSAPVTHRNLNDILSNSMSDSFKSDNGSILLNGSLLTSKKNTFSSVSKKTNCDIKGSDH</sequence>
<name>A0A7R9KCX8_9ACAR</name>
<organism evidence="3">
    <name type="scientific">Medioppia subpectinata</name>
    <dbReference type="NCBI Taxonomy" id="1979941"/>
    <lineage>
        <taxon>Eukaryota</taxon>
        <taxon>Metazoa</taxon>
        <taxon>Ecdysozoa</taxon>
        <taxon>Arthropoda</taxon>
        <taxon>Chelicerata</taxon>
        <taxon>Arachnida</taxon>
        <taxon>Acari</taxon>
        <taxon>Acariformes</taxon>
        <taxon>Sarcoptiformes</taxon>
        <taxon>Oribatida</taxon>
        <taxon>Brachypylina</taxon>
        <taxon>Oppioidea</taxon>
        <taxon>Oppiidae</taxon>
        <taxon>Medioppia</taxon>
    </lineage>
</organism>
<evidence type="ECO:0000313" key="3">
    <source>
        <dbReference type="EMBL" id="CAD7620376.1"/>
    </source>
</evidence>
<dbReference type="Pfam" id="PF08313">
    <property type="entry name" value="SCA7"/>
    <property type="match status" value="1"/>
</dbReference>
<dbReference type="InterPro" id="IPR052237">
    <property type="entry name" value="Ataxin-7-like_regulator"/>
</dbReference>
<dbReference type="Proteomes" id="UP000759131">
    <property type="component" value="Unassembled WGS sequence"/>
</dbReference>
<dbReference type="InterPro" id="IPR013243">
    <property type="entry name" value="SCA7_dom"/>
</dbReference>
<dbReference type="PANTHER" id="PTHR15117:SF24">
    <property type="entry name" value="SCA7 DOMAIN-CONTAINING PROTEIN"/>
    <property type="match status" value="1"/>
</dbReference>
<feature type="compositionally biased region" description="Low complexity" evidence="1">
    <location>
        <begin position="536"/>
        <end position="546"/>
    </location>
</feature>
<feature type="region of interest" description="Disordered" evidence="1">
    <location>
        <begin position="536"/>
        <end position="557"/>
    </location>
</feature>
<dbReference type="AlphaFoldDB" id="A0A7R9KCX8"/>
<accession>A0A7R9KCX8</accession>
<dbReference type="Gene3D" id="6.10.140.670">
    <property type="match status" value="1"/>
</dbReference>